<dbReference type="Proteomes" id="UP000233551">
    <property type="component" value="Unassembled WGS sequence"/>
</dbReference>
<reference evidence="6 7" key="1">
    <citation type="submission" date="2017-11" db="EMBL/GenBank/DDBJ databases">
        <title>De-novo sequencing of pomegranate (Punica granatum L.) genome.</title>
        <authorList>
            <person name="Akparov Z."/>
            <person name="Amiraslanov A."/>
            <person name="Hajiyeva S."/>
            <person name="Abbasov M."/>
            <person name="Kaur K."/>
            <person name="Hamwieh A."/>
            <person name="Solovyev V."/>
            <person name="Salamov A."/>
            <person name="Braich B."/>
            <person name="Kosarev P."/>
            <person name="Mahmoud A."/>
            <person name="Hajiyev E."/>
            <person name="Babayeva S."/>
            <person name="Izzatullayeva V."/>
            <person name="Mammadov A."/>
            <person name="Mammadov A."/>
            <person name="Sharifova S."/>
            <person name="Ojaghi J."/>
            <person name="Eynullazada K."/>
            <person name="Bayramov B."/>
            <person name="Abdulazimova A."/>
            <person name="Shahmuradov I."/>
        </authorList>
    </citation>
    <scope>NUCLEOTIDE SEQUENCE [LARGE SCALE GENOMIC DNA]</scope>
    <source>
        <strain evidence="7">cv. AG2017</strain>
        <tissue evidence="6">Leaf</tissue>
    </source>
</reference>
<dbReference type="InterPro" id="IPR004146">
    <property type="entry name" value="DC1"/>
</dbReference>
<keyword evidence="7" id="KW-1185">Reference proteome</keyword>
<proteinExistence type="predicted"/>
<keyword evidence="1" id="KW-0479">Metal-binding</keyword>
<feature type="domain" description="Phorbol-ester/DAG-type" evidence="5">
    <location>
        <begin position="13"/>
        <end position="67"/>
    </location>
</feature>
<feature type="coiled-coil region" evidence="4">
    <location>
        <begin position="419"/>
        <end position="453"/>
    </location>
</feature>
<evidence type="ECO:0000256" key="4">
    <source>
        <dbReference type="SAM" id="Coils"/>
    </source>
</evidence>
<dbReference type="PANTHER" id="PTHR46288">
    <property type="entry name" value="PHORBOL-ESTER/DAG-TYPE DOMAIN-CONTAINING PROTEIN"/>
    <property type="match status" value="1"/>
</dbReference>
<dbReference type="GO" id="GO:0046872">
    <property type="term" value="F:metal ion binding"/>
    <property type="evidence" value="ECO:0007669"/>
    <property type="project" value="UniProtKB-KW"/>
</dbReference>
<dbReference type="EMBL" id="PGOL01002272">
    <property type="protein sequence ID" value="PKI49173.1"/>
    <property type="molecule type" value="Genomic_DNA"/>
</dbReference>
<keyword evidence="2" id="KW-0677">Repeat</keyword>
<evidence type="ECO:0000256" key="2">
    <source>
        <dbReference type="ARBA" id="ARBA00022737"/>
    </source>
</evidence>
<evidence type="ECO:0000256" key="3">
    <source>
        <dbReference type="ARBA" id="ARBA00022833"/>
    </source>
</evidence>
<comment type="caution">
    <text evidence="6">The sequence shown here is derived from an EMBL/GenBank/DDBJ whole genome shotgun (WGS) entry which is preliminary data.</text>
</comment>
<dbReference type="Pfam" id="PF03107">
    <property type="entry name" value="C1_2"/>
    <property type="match status" value="3"/>
</dbReference>
<dbReference type="PROSITE" id="PS50081">
    <property type="entry name" value="ZF_DAG_PE_2"/>
    <property type="match status" value="1"/>
</dbReference>
<dbReference type="PANTHER" id="PTHR46288:SF27">
    <property type="entry name" value="CYSTEINE_HISTIDINE-RICH C1 DOMAIN FAMILY PROTEIN"/>
    <property type="match status" value="1"/>
</dbReference>
<evidence type="ECO:0000256" key="1">
    <source>
        <dbReference type="ARBA" id="ARBA00022723"/>
    </source>
</evidence>
<keyword evidence="3" id="KW-0862">Zinc</keyword>
<name>A0A2I0IZJ9_PUNGR</name>
<accession>A0A2I0IZJ9</accession>
<dbReference type="InterPro" id="IPR046349">
    <property type="entry name" value="C1-like_sf"/>
</dbReference>
<gene>
    <name evidence="6" type="ORF">CRG98_030451</name>
</gene>
<evidence type="ECO:0000313" key="7">
    <source>
        <dbReference type="Proteomes" id="UP000233551"/>
    </source>
</evidence>
<dbReference type="SUPFAM" id="SSF57889">
    <property type="entry name" value="Cysteine-rich domain"/>
    <property type="match status" value="4"/>
</dbReference>
<keyword evidence="4" id="KW-0175">Coiled coil</keyword>
<sequence length="471" mass="54296">MNASTLLQHPSHEHGLVLREFSENLGISFKCHICCLCVEGPAYHCVNCRFFLHKLCAELLPEIQHPCHPQHPLILSHPRSRNPPTLYWSSVDLLRCCGCHFSISEYDTAPIYGCDGCELALHVGCAAATLPPPKDEHEQEEEKIQHFSHEHPLTSFHVNGPNQIDCRACDQKISGPIYGCRSCIFMLHEPCASLPQQILQHPYHPQHPLTLRADFEKFPECKACKRQSWFAYHCNECDYNLHAMVVTSCSMRHVLNYLVNWNTLSTHSICSFFFLNQWMDPFLAMPVLNKLRDITFTVRHRHEHNLTYFGKTGHLLCDLCYNDCSIDLYRCVPCNYNIHCSCTPLPPSVKHELHIHPMVLRDRVVDEFYDDQYCDLCETTRNPEHGVYYCDECRCAAHIDCVIPKVDLEQHKLAEDLMLRKLDEEIASVEAEMEAVKKKLKVLMTKLEGVKKKRNEIASSRMRGEAELDKA</sequence>
<organism evidence="6 7">
    <name type="scientific">Punica granatum</name>
    <name type="common">Pomegranate</name>
    <dbReference type="NCBI Taxonomy" id="22663"/>
    <lineage>
        <taxon>Eukaryota</taxon>
        <taxon>Viridiplantae</taxon>
        <taxon>Streptophyta</taxon>
        <taxon>Embryophyta</taxon>
        <taxon>Tracheophyta</taxon>
        <taxon>Spermatophyta</taxon>
        <taxon>Magnoliopsida</taxon>
        <taxon>eudicotyledons</taxon>
        <taxon>Gunneridae</taxon>
        <taxon>Pentapetalae</taxon>
        <taxon>rosids</taxon>
        <taxon>malvids</taxon>
        <taxon>Myrtales</taxon>
        <taxon>Lythraceae</taxon>
        <taxon>Punica</taxon>
    </lineage>
</organism>
<evidence type="ECO:0000259" key="5">
    <source>
        <dbReference type="PROSITE" id="PS50081"/>
    </source>
</evidence>
<protein>
    <recommendedName>
        <fullName evidence="5">Phorbol-ester/DAG-type domain-containing protein</fullName>
    </recommendedName>
</protein>
<evidence type="ECO:0000313" key="6">
    <source>
        <dbReference type="EMBL" id="PKI49173.1"/>
    </source>
</evidence>
<dbReference type="InterPro" id="IPR002219">
    <property type="entry name" value="PKC_DAG/PE"/>
</dbReference>
<dbReference type="AlphaFoldDB" id="A0A2I0IZJ9"/>